<dbReference type="AlphaFoldDB" id="A0A158JME6"/>
<reference evidence="1" key="1">
    <citation type="submission" date="2016-01" db="EMBL/GenBank/DDBJ databases">
        <authorList>
            <person name="Peeters C."/>
        </authorList>
    </citation>
    <scope>NUCLEOTIDE SEQUENCE [LARGE SCALE GENOMIC DNA]</scope>
    <source>
        <strain evidence="1">LMG 22934</strain>
    </source>
</reference>
<comment type="caution">
    <text evidence="1">The sequence shown here is derived from an EMBL/GenBank/DDBJ whole genome shotgun (WGS) entry which is preliminary data.</text>
</comment>
<organism evidence="1 2">
    <name type="scientific">Caballeronia humi</name>
    <dbReference type="NCBI Taxonomy" id="326474"/>
    <lineage>
        <taxon>Bacteria</taxon>
        <taxon>Pseudomonadati</taxon>
        <taxon>Pseudomonadota</taxon>
        <taxon>Betaproteobacteria</taxon>
        <taxon>Burkholderiales</taxon>
        <taxon>Burkholderiaceae</taxon>
        <taxon>Caballeronia</taxon>
    </lineage>
</organism>
<dbReference type="OrthoDB" id="9130074at2"/>
<keyword evidence="2" id="KW-1185">Reference proteome</keyword>
<evidence type="ECO:0000313" key="1">
    <source>
        <dbReference type="EMBL" id="SAL69540.1"/>
    </source>
</evidence>
<name>A0A158JME6_9BURK</name>
<dbReference type="RefSeq" id="WP_087660742.1">
    <property type="nucleotide sequence ID" value="NZ_FCNW02000141.1"/>
</dbReference>
<accession>A0A158JME6</accession>
<proteinExistence type="predicted"/>
<gene>
    <name evidence="1" type="ORF">AWB65_06841</name>
</gene>
<evidence type="ECO:0000313" key="2">
    <source>
        <dbReference type="Proteomes" id="UP000054977"/>
    </source>
</evidence>
<dbReference type="Proteomes" id="UP000054977">
    <property type="component" value="Unassembled WGS sequence"/>
</dbReference>
<dbReference type="EMBL" id="FCNW02000141">
    <property type="protein sequence ID" value="SAL69540.1"/>
    <property type="molecule type" value="Genomic_DNA"/>
</dbReference>
<dbReference type="STRING" id="326474.AWB65_06841"/>
<protein>
    <submittedName>
        <fullName evidence="1">Uncharacterized protein</fullName>
    </submittedName>
</protein>
<sequence>MRFDLLKSSFACLALLTFTSITLGNGGGGRDSDGDRHDGSRKLRVFDSRGTVVGPLVTASFSSGVVTSANGTTVVVPIKRMTDSGGHISSSQYAWAEGKPWYPRTDCNGPPAVGDIFAVLRPVEVVRRGADVTAYIASDTYTASADLRSYSIAPGQCTAYALLGVPVWMAASAYALMQYYPEPLTVRY</sequence>